<feature type="region of interest" description="Disordered" evidence="1">
    <location>
        <begin position="1"/>
        <end position="194"/>
    </location>
</feature>
<dbReference type="Proteomes" id="UP000298061">
    <property type="component" value="Unassembled WGS sequence"/>
</dbReference>
<evidence type="ECO:0000313" key="4">
    <source>
        <dbReference type="Proteomes" id="UP000298061"/>
    </source>
</evidence>
<evidence type="ECO:0000259" key="2">
    <source>
        <dbReference type="Pfam" id="PF20153"/>
    </source>
</evidence>
<sequence length="339" mass="35179">MVAQDHLDVPTDSETESDDGTRASKDGVDPVSAPGNIQSAGPAPATQNTGVLDLAAVASKEHTPSLSGDPGTASTRLECEKAGTVTVRDGTGNLGNSGGVLDSGATAANVPAAESSGGATSGAAPPADVPAAEITSDADESDEDNVRPAGRNVPQPSRKKKVRRDGGFLPAASGFSGYNPDDYEQKYPPDSHISETMGANARIWRVYLDEAAARDNEVIERWRDTTDVLLVFAGLFSAVVTTLVVQSSQSLQPDNSQATVNLLSELINVQRAVGLGISPDTVPRSQQASAMGPGSSDRWVNGLWFVSLALSLATALMAIPEQGTYHPFSLYWASEVACA</sequence>
<feature type="compositionally biased region" description="Low complexity" evidence="1">
    <location>
        <begin position="111"/>
        <end position="126"/>
    </location>
</feature>
<gene>
    <name evidence="3" type="ORF">EWM64_g3764</name>
</gene>
<name>A0A4Z0A1A4_9AGAM</name>
<feature type="domain" description="DUF6535" evidence="2">
    <location>
        <begin position="204"/>
        <end position="319"/>
    </location>
</feature>
<dbReference type="OrthoDB" id="3235960at2759"/>
<feature type="compositionally biased region" description="Basic and acidic residues" evidence="1">
    <location>
        <begin position="19"/>
        <end position="28"/>
    </location>
</feature>
<comment type="caution">
    <text evidence="3">The sequence shown here is derived from an EMBL/GenBank/DDBJ whole genome shotgun (WGS) entry which is preliminary data.</text>
</comment>
<protein>
    <recommendedName>
        <fullName evidence="2">DUF6535 domain-containing protein</fullName>
    </recommendedName>
</protein>
<dbReference type="InterPro" id="IPR045338">
    <property type="entry name" value="DUF6535"/>
</dbReference>
<evidence type="ECO:0000313" key="3">
    <source>
        <dbReference type="EMBL" id="TFY80250.1"/>
    </source>
</evidence>
<proteinExistence type="predicted"/>
<dbReference type="Pfam" id="PF20153">
    <property type="entry name" value="DUF6535"/>
    <property type="match status" value="1"/>
</dbReference>
<keyword evidence="4" id="KW-1185">Reference proteome</keyword>
<feature type="compositionally biased region" description="Polar residues" evidence="1">
    <location>
        <begin position="35"/>
        <end position="50"/>
    </location>
</feature>
<feature type="compositionally biased region" description="Basic and acidic residues" evidence="1">
    <location>
        <begin position="183"/>
        <end position="193"/>
    </location>
</feature>
<organism evidence="3 4">
    <name type="scientific">Hericium alpestre</name>
    <dbReference type="NCBI Taxonomy" id="135208"/>
    <lineage>
        <taxon>Eukaryota</taxon>
        <taxon>Fungi</taxon>
        <taxon>Dikarya</taxon>
        <taxon>Basidiomycota</taxon>
        <taxon>Agaricomycotina</taxon>
        <taxon>Agaricomycetes</taxon>
        <taxon>Russulales</taxon>
        <taxon>Hericiaceae</taxon>
        <taxon>Hericium</taxon>
    </lineage>
</organism>
<reference evidence="3 4" key="1">
    <citation type="submission" date="2019-02" db="EMBL/GenBank/DDBJ databases">
        <title>Genome sequencing of the rare red list fungi Hericium alpestre (H. flagellum).</title>
        <authorList>
            <person name="Buettner E."/>
            <person name="Kellner H."/>
        </authorList>
    </citation>
    <scope>NUCLEOTIDE SEQUENCE [LARGE SCALE GENOMIC DNA]</scope>
    <source>
        <strain evidence="3 4">DSM 108284</strain>
    </source>
</reference>
<accession>A0A4Z0A1A4</accession>
<dbReference type="AlphaFoldDB" id="A0A4Z0A1A4"/>
<evidence type="ECO:0000256" key="1">
    <source>
        <dbReference type="SAM" id="MobiDB-lite"/>
    </source>
</evidence>
<dbReference type="EMBL" id="SFCI01000367">
    <property type="protein sequence ID" value="TFY80250.1"/>
    <property type="molecule type" value="Genomic_DNA"/>
</dbReference>